<dbReference type="PANTHER" id="PTHR33445:SF1">
    <property type="entry name" value="ATP SYNTHASE SUBUNIT B"/>
    <property type="match status" value="1"/>
</dbReference>
<evidence type="ECO:0000256" key="7">
    <source>
        <dbReference type="ARBA" id="ARBA00022989"/>
    </source>
</evidence>
<evidence type="ECO:0000256" key="14">
    <source>
        <dbReference type="ARBA" id="ARBA00037847"/>
    </source>
</evidence>
<evidence type="ECO:0000256" key="15">
    <source>
        <dbReference type="HAMAP-Rule" id="MF_01398"/>
    </source>
</evidence>
<evidence type="ECO:0000256" key="17">
    <source>
        <dbReference type="SAM" id="Coils"/>
    </source>
</evidence>
<dbReference type="InterPro" id="IPR002146">
    <property type="entry name" value="ATP_synth_b/b'su_bac/chlpt"/>
</dbReference>
<keyword evidence="7 15" id="KW-1133">Transmembrane helix</keyword>
<reference evidence="18 19" key="1">
    <citation type="submission" date="2020-02" db="EMBL/GenBank/DDBJ databases">
        <title>Draft genome sequence of Limisphaera ngatamarikiensis NGM72.4T, a thermophilic Verrucomicrobia grouped in subdivision 3.</title>
        <authorList>
            <person name="Carere C.R."/>
            <person name="Steen J."/>
            <person name="Hugenholtz P."/>
            <person name="Stott M.B."/>
        </authorList>
    </citation>
    <scope>NUCLEOTIDE SEQUENCE [LARGE SCALE GENOMIC DNA]</scope>
    <source>
        <strain evidence="18 19">NGM72.4</strain>
    </source>
</reference>
<evidence type="ECO:0000256" key="4">
    <source>
        <dbReference type="ARBA" id="ARBA00022547"/>
    </source>
</evidence>
<dbReference type="GO" id="GO:0046961">
    <property type="term" value="F:proton-transporting ATPase activity, rotational mechanism"/>
    <property type="evidence" value="ECO:0007669"/>
    <property type="project" value="TreeGrafter"/>
</dbReference>
<dbReference type="CDD" id="cd06503">
    <property type="entry name" value="ATP-synt_Fo_b"/>
    <property type="match status" value="1"/>
</dbReference>
<keyword evidence="19" id="KW-1185">Reference proteome</keyword>
<keyword evidence="3 15" id="KW-1003">Cell membrane</keyword>
<accession>A0A6M1RS65</accession>
<keyword evidence="17" id="KW-0175">Coiled coil</keyword>
<organism evidence="18 19">
    <name type="scientific">Limisphaera ngatamarikiensis</name>
    <dbReference type="NCBI Taxonomy" id="1324935"/>
    <lineage>
        <taxon>Bacteria</taxon>
        <taxon>Pseudomonadati</taxon>
        <taxon>Verrucomicrobiota</taxon>
        <taxon>Verrucomicrobiia</taxon>
        <taxon>Limisphaerales</taxon>
        <taxon>Limisphaeraceae</taxon>
        <taxon>Limisphaera</taxon>
    </lineage>
</organism>
<keyword evidence="10 15" id="KW-0066">ATP synthesis</keyword>
<evidence type="ECO:0000256" key="13">
    <source>
        <dbReference type="ARBA" id="ARBA00026054"/>
    </source>
</evidence>
<evidence type="ECO:0000256" key="1">
    <source>
        <dbReference type="ARBA" id="ARBA00005513"/>
    </source>
</evidence>
<keyword evidence="9 15" id="KW-0472">Membrane</keyword>
<keyword evidence="5 15" id="KW-0812">Transmembrane</keyword>
<dbReference type="RefSeq" id="WP_165105512.1">
    <property type="nucleotide sequence ID" value="NZ_JAAKYA010000012.1"/>
</dbReference>
<dbReference type="EMBL" id="JAAKYA010000012">
    <property type="protein sequence ID" value="NGO38171.1"/>
    <property type="molecule type" value="Genomic_DNA"/>
</dbReference>
<dbReference type="Gene3D" id="6.10.250.1580">
    <property type="match status" value="1"/>
</dbReference>
<dbReference type="HAMAP" id="MF_01398">
    <property type="entry name" value="ATP_synth_b_bprime"/>
    <property type="match status" value="1"/>
</dbReference>
<feature type="transmembrane region" description="Helical" evidence="15">
    <location>
        <begin position="15"/>
        <end position="34"/>
    </location>
</feature>
<dbReference type="GO" id="GO:0045259">
    <property type="term" value="C:proton-transporting ATP synthase complex"/>
    <property type="evidence" value="ECO:0007669"/>
    <property type="project" value="UniProtKB-KW"/>
</dbReference>
<comment type="function">
    <text evidence="11 15">F(1)F(0) ATP synthase produces ATP from ADP in the presence of a proton or sodium gradient. F-type ATPases consist of two structural domains, F(1) containing the extramembraneous catalytic core and F(0) containing the membrane proton channel, linked together by a central stalk and a peripheral stalk. During catalysis, ATP synthesis in the catalytic domain of F(1) is coupled via a rotary mechanism of the central stalk subunits to proton translocation.</text>
</comment>
<comment type="subunit">
    <text evidence="13">F-type ATPases have 2 components, F(1) - the catalytic core - and F(0) - the membrane proton channel. F(1) has five subunits: alpha(3), beta(3), gamma(1), delta(1), epsilon(1). F(0) has four main subunits: a(1), b(2) and c(10-14). The alpha and beta chains form an alternating ring which encloses part of the gamma chain. F(1) is attached to F(0) by a central stalk formed by the gamma and epsilon chains, while a peripheral stalk is formed by the delta and b chains.</text>
</comment>
<dbReference type="Proteomes" id="UP000477311">
    <property type="component" value="Unassembled WGS sequence"/>
</dbReference>
<dbReference type="GO" id="GO:0012505">
    <property type="term" value="C:endomembrane system"/>
    <property type="evidence" value="ECO:0007669"/>
    <property type="project" value="UniProtKB-SubCell"/>
</dbReference>
<evidence type="ECO:0000256" key="10">
    <source>
        <dbReference type="ARBA" id="ARBA00023310"/>
    </source>
</evidence>
<comment type="subunit">
    <text evidence="15">F-type ATPases have 2 components, F(1) - the catalytic core - and F(0) - the membrane proton channel. F(1) has five subunits: alpha(3), beta(3), gamma(1), delta(1), epsilon(1). F(0) has three main subunits: a(1), b(2) and c(10-14). The alpha and beta chains form an alternating ring which encloses part of the gamma chain. F(1) is attached to F(0) by a central stalk formed by the gamma and epsilon chains, while a peripheral stalk is formed by the delta and b chains.</text>
</comment>
<comment type="caution">
    <text evidence="18">The sequence shown here is derived from an EMBL/GenBank/DDBJ whole genome shotgun (WGS) entry which is preliminary data.</text>
</comment>
<keyword evidence="6 15" id="KW-0375">Hydrogen ion transport</keyword>
<feature type="coiled-coil region" evidence="17">
    <location>
        <begin position="38"/>
        <end position="116"/>
    </location>
</feature>
<keyword evidence="8 15" id="KW-0406">Ion transport</keyword>
<keyword evidence="2 15" id="KW-0813">Transport</keyword>
<evidence type="ECO:0000313" key="19">
    <source>
        <dbReference type="Proteomes" id="UP000477311"/>
    </source>
</evidence>
<dbReference type="InterPro" id="IPR050059">
    <property type="entry name" value="ATP_synthase_B_chain"/>
</dbReference>
<comment type="similarity">
    <text evidence="1 15 16">Belongs to the ATPase B chain family.</text>
</comment>
<dbReference type="SUPFAM" id="SSF81573">
    <property type="entry name" value="F1F0 ATP synthase subunit B, membrane domain"/>
    <property type="match status" value="1"/>
</dbReference>
<dbReference type="InterPro" id="IPR005864">
    <property type="entry name" value="ATP_synth_F0_bsu_bac"/>
</dbReference>
<dbReference type="PANTHER" id="PTHR33445">
    <property type="entry name" value="ATP SYNTHASE SUBUNIT B', CHLOROPLASTIC"/>
    <property type="match status" value="1"/>
</dbReference>
<evidence type="ECO:0000256" key="5">
    <source>
        <dbReference type="ARBA" id="ARBA00022692"/>
    </source>
</evidence>
<keyword evidence="4 15" id="KW-0138">CF(0)</keyword>
<evidence type="ECO:0000256" key="3">
    <source>
        <dbReference type="ARBA" id="ARBA00022475"/>
    </source>
</evidence>
<gene>
    <name evidence="15 18" type="primary">atpF</name>
    <name evidence="18" type="ORF">G4L39_02010</name>
</gene>
<evidence type="ECO:0000256" key="12">
    <source>
        <dbReference type="ARBA" id="ARBA00025614"/>
    </source>
</evidence>
<dbReference type="AlphaFoldDB" id="A0A6M1RS65"/>
<proteinExistence type="inferred from homology"/>
<comment type="subcellular location">
    <subcellularLocation>
        <location evidence="15">Cell membrane</location>
        <topology evidence="15">Single-pass membrane protein</topology>
    </subcellularLocation>
    <subcellularLocation>
        <location evidence="14">Endomembrane system</location>
        <topology evidence="14">Single-pass membrane protein</topology>
    </subcellularLocation>
</comment>
<evidence type="ECO:0000256" key="6">
    <source>
        <dbReference type="ARBA" id="ARBA00022781"/>
    </source>
</evidence>
<evidence type="ECO:0000256" key="9">
    <source>
        <dbReference type="ARBA" id="ARBA00023136"/>
    </source>
</evidence>
<name>A0A6M1RS65_9BACT</name>
<comment type="function">
    <text evidence="12">Component of the F(0) channel, it forms part of the peripheral stalk, linking F(1) to F(0). The b'-subunit is a diverged and duplicated form of b found in plants and photosynthetic bacteria.</text>
</comment>
<dbReference type="InterPro" id="IPR028987">
    <property type="entry name" value="ATP_synth_B-like_membr_sf"/>
</dbReference>
<evidence type="ECO:0000256" key="8">
    <source>
        <dbReference type="ARBA" id="ARBA00023065"/>
    </source>
</evidence>
<evidence type="ECO:0000256" key="11">
    <source>
        <dbReference type="ARBA" id="ARBA00025198"/>
    </source>
</evidence>
<evidence type="ECO:0000313" key="18">
    <source>
        <dbReference type="EMBL" id="NGO38171.1"/>
    </source>
</evidence>
<evidence type="ECO:0000256" key="16">
    <source>
        <dbReference type="RuleBase" id="RU003848"/>
    </source>
</evidence>
<dbReference type="GO" id="GO:0005886">
    <property type="term" value="C:plasma membrane"/>
    <property type="evidence" value="ECO:0007669"/>
    <property type="project" value="UniProtKB-SubCell"/>
</dbReference>
<sequence length="166" mass="18780">MGETLQTLGIQWPKLIAQTINFAIVLFVLWKWAYQPVLRMLELRRQKIAESMAQAERIRAELEATERQRTQILAEAQAQAQKLIEEARQAAARLQAQEAQKAVAAAEQILAKAREAAELDRARMLAELKREIGRLVVQTTITVTGKVLTPEDQRRILDEATRQVAA</sequence>
<dbReference type="GO" id="GO:0046933">
    <property type="term" value="F:proton-transporting ATP synthase activity, rotational mechanism"/>
    <property type="evidence" value="ECO:0007669"/>
    <property type="project" value="UniProtKB-UniRule"/>
</dbReference>
<dbReference type="NCBIfam" id="TIGR01144">
    <property type="entry name" value="ATP_synt_b"/>
    <property type="match status" value="1"/>
</dbReference>
<dbReference type="Pfam" id="PF00430">
    <property type="entry name" value="ATP-synt_B"/>
    <property type="match status" value="1"/>
</dbReference>
<evidence type="ECO:0000256" key="2">
    <source>
        <dbReference type="ARBA" id="ARBA00022448"/>
    </source>
</evidence>
<protein>
    <recommendedName>
        <fullName evidence="15">ATP synthase subunit b</fullName>
    </recommendedName>
    <alternativeName>
        <fullName evidence="15">ATP synthase F(0) sector subunit b</fullName>
    </alternativeName>
    <alternativeName>
        <fullName evidence="15">ATPase subunit I</fullName>
    </alternativeName>
    <alternativeName>
        <fullName evidence="15">F-type ATPase subunit b</fullName>
        <shortName evidence="15">F-ATPase subunit b</shortName>
    </alternativeName>
</protein>